<dbReference type="GO" id="GO:0003677">
    <property type="term" value="F:DNA binding"/>
    <property type="evidence" value="ECO:0007669"/>
    <property type="project" value="InterPro"/>
</dbReference>
<dbReference type="GO" id="GO:0005634">
    <property type="term" value="C:nucleus"/>
    <property type="evidence" value="ECO:0007669"/>
    <property type="project" value="UniProtKB-SubCell"/>
</dbReference>
<dbReference type="SMART" id="SM00906">
    <property type="entry name" value="Fungal_trans"/>
    <property type="match status" value="1"/>
</dbReference>
<dbReference type="GO" id="GO:0006351">
    <property type="term" value="P:DNA-templated transcription"/>
    <property type="evidence" value="ECO:0007669"/>
    <property type="project" value="InterPro"/>
</dbReference>
<dbReference type="GO" id="GO:0008270">
    <property type="term" value="F:zinc ion binding"/>
    <property type="evidence" value="ECO:0007669"/>
    <property type="project" value="InterPro"/>
</dbReference>
<evidence type="ECO:0000313" key="5">
    <source>
        <dbReference type="EMBL" id="KAF4121904.1"/>
    </source>
</evidence>
<dbReference type="OrthoDB" id="6486656at2759"/>
<evidence type="ECO:0000256" key="2">
    <source>
        <dbReference type="ARBA" id="ARBA00023242"/>
    </source>
</evidence>
<reference evidence="5" key="1">
    <citation type="submission" date="2020-03" db="EMBL/GenBank/DDBJ databases">
        <title>Site-based positive gene gene selection in Geosmithia morbida across the United States reveals a broad range of putative effectors and factors for local host and environmental adapation.</title>
        <authorList>
            <person name="Onufrak A."/>
            <person name="Murdoch R.W."/>
            <person name="Gazis R."/>
            <person name="Huff M."/>
            <person name="Staton M."/>
            <person name="Klingeman W."/>
            <person name="Hadziabdic D."/>
        </authorList>
    </citation>
    <scope>NUCLEOTIDE SEQUENCE</scope>
    <source>
        <strain evidence="5">1262</strain>
    </source>
</reference>
<keyword evidence="6" id="KW-1185">Reference proteome</keyword>
<name>A0A9P4YVR6_9HYPO</name>
<dbReference type="PANTHER" id="PTHR31001">
    <property type="entry name" value="UNCHARACTERIZED TRANSCRIPTIONAL REGULATORY PROTEIN"/>
    <property type="match status" value="1"/>
</dbReference>
<evidence type="ECO:0000259" key="4">
    <source>
        <dbReference type="SMART" id="SM00906"/>
    </source>
</evidence>
<dbReference type="Pfam" id="PF04082">
    <property type="entry name" value="Fungal_trans"/>
    <property type="match status" value="1"/>
</dbReference>
<protein>
    <submittedName>
        <fullName evidence="5">Fungal trans</fullName>
    </submittedName>
</protein>
<organism evidence="5 6">
    <name type="scientific">Geosmithia morbida</name>
    <dbReference type="NCBI Taxonomy" id="1094350"/>
    <lineage>
        <taxon>Eukaryota</taxon>
        <taxon>Fungi</taxon>
        <taxon>Dikarya</taxon>
        <taxon>Ascomycota</taxon>
        <taxon>Pezizomycotina</taxon>
        <taxon>Sordariomycetes</taxon>
        <taxon>Hypocreomycetidae</taxon>
        <taxon>Hypocreales</taxon>
        <taxon>Bionectriaceae</taxon>
        <taxon>Geosmithia</taxon>
    </lineage>
</organism>
<dbReference type="CDD" id="cd12148">
    <property type="entry name" value="fungal_TF_MHR"/>
    <property type="match status" value="1"/>
</dbReference>
<gene>
    <name evidence="5" type="ORF">GMORB2_1744</name>
</gene>
<dbReference type="EMBL" id="JAANYQ010000011">
    <property type="protein sequence ID" value="KAF4121904.1"/>
    <property type="molecule type" value="Genomic_DNA"/>
</dbReference>
<feature type="region of interest" description="Disordered" evidence="3">
    <location>
        <begin position="1"/>
        <end position="75"/>
    </location>
</feature>
<evidence type="ECO:0000256" key="1">
    <source>
        <dbReference type="ARBA" id="ARBA00004123"/>
    </source>
</evidence>
<dbReference type="InterPro" id="IPR050613">
    <property type="entry name" value="Sec_Metabolite_Reg"/>
</dbReference>
<feature type="compositionally biased region" description="Basic and acidic residues" evidence="3">
    <location>
        <begin position="45"/>
        <end position="59"/>
    </location>
</feature>
<keyword evidence="2" id="KW-0539">Nucleus</keyword>
<dbReference type="GeneID" id="55967974"/>
<dbReference type="PANTHER" id="PTHR31001:SF87">
    <property type="entry name" value="COL-21"/>
    <property type="match status" value="1"/>
</dbReference>
<comment type="subcellular location">
    <subcellularLocation>
        <location evidence="1">Nucleus</location>
    </subcellularLocation>
</comment>
<feature type="compositionally biased region" description="Polar residues" evidence="3">
    <location>
        <begin position="28"/>
        <end position="43"/>
    </location>
</feature>
<evidence type="ECO:0000256" key="3">
    <source>
        <dbReference type="SAM" id="MobiDB-lite"/>
    </source>
</evidence>
<sequence length="653" mass="73788">MEAPARPSSSPPLSPRPPRPPPVHASAISDSPATATHNISQNEDFAPRAEPLRPRRRSEALQPSSRVGQLLNSRGAPSYHGSSYFGHQSAASMMQVESPELPVGMSGIHNVASRNTSRRRIPNPRFHRDEKGPYAHIWELVGYLPRRRAIVDHMVRQFLRELNPIFDSVHGETFQVNYDAFWDRKWGDDDLTAVDLRWLALLFMILAFAELLDCPLDASPDAQRSCEEASVQFFWASRKAIVLAPTLSGESPDLVRAGILVSRYLMYFGRKTESWLTSSFAIRMAQAQGMHIDGVSWGLPPKVLETRRRLWCTLYAMDRSVSLAIGRPYTTNDKHCMAMAIRNIWIDDMTTDEASRAAEQPINDPTPTIYFRYQQGLSAILGNIHDECFAIVPMTTSYHTYEKVLQLDHALLDWADSLPSYFRLERPDTSIDAQRPFIYWQRMYLHSAYHFSRVTLHRTYVLLESITDRFQYSRDACISSACADLRLKLSLRNLTMADRLKAGIAMHNLFNSALVLGIIAVKEPHSARTGAILEDLGAYCEKQRADPWVNEFVMAEVKVIELCIATARRSAASDTGAGDGSAVIAGDDLTDTRMQPPWQDQDSVFNDMEPAVSTEELGPCENWLDSWFGPTRNFPEPLDYQFWEDLVGTLDTK</sequence>
<dbReference type="AlphaFoldDB" id="A0A9P4YVR6"/>
<accession>A0A9P4YVR6</accession>
<dbReference type="Proteomes" id="UP000749293">
    <property type="component" value="Unassembled WGS sequence"/>
</dbReference>
<feature type="domain" description="Xylanolytic transcriptional activator regulatory" evidence="4">
    <location>
        <begin position="274"/>
        <end position="347"/>
    </location>
</feature>
<proteinExistence type="predicted"/>
<comment type="caution">
    <text evidence="5">The sequence shown here is derived from an EMBL/GenBank/DDBJ whole genome shotgun (WGS) entry which is preliminary data.</text>
</comment>
<feature type="compositionally biased region" description="Pro residues" evidence="3">
    <location>
        <begin position="9"/>
        <end position="23"/>
    </location>
</feature>
<evidence type="ECO:0000313" key="6">
    <source>
        <dbReference type="Proteomes" id="UP000749293"/>
    </source>
</evidence>
<feature type="compositionally biased region" description="Polar residues" evidence="3">
    <location>
        <begin position="62"/>
        <end position="72"/>
    </location>
</feature>
<dbReference type="InterPro" id="IPR007219">
    <property type="entry name" value="XnlR_reg_dom"/>
</dbReference>
<dbReference type="RefSeq" id="XP_035320556.1">
    <property type="nucleotide sequence ID" value="XM_035463725.1"/>
</dbReference>